<sequence length="438" mass="49580">MCSSPWKHAWGQGDIVVEIFLSYCGEDNDAYLVTDFFGDLCNEIRHTTTLAADDIGYQYMGMRVATEWRKELTDALGSCKVFLAMISPRYFANDFCGKEWWVFAERQRMHIESTPCSESPQFIIPVMWEKCRLEGAAAIPKVASDIWAHDPALGRVYAERGLRQMVQLKKKYHVDYPEFVIALGRRVTELIEASRLPRYEVSENIDSLVNAFLAPNTDRRAPEPTAPYDSDPEPSGPRHVTLTVAASTRKEIGTVRKDTSCYGDQADDWAPYKPDAPDPVVGYAIDVAREMNLLPYPRPFDDEVLELLDTAEAENQLAIIILDPWTTKMESRRKALRDYDRTLSVNVGVVVPRSVADDESRVNAELLHAEVVTLLNRHTKFQMPTFRHSLETVASFKDGVRQVLVELSRLVFSEFTPARGLTGYAFVQRPYLDGPGAE</sequence>
<dbReference type="Proteomes" id="UP000620156">
    <property type="component" value="Unassembled WGS sequence"/>
</dbReference>
<reference evidence="3" key="2">
    <citation type="submission" date="2020-09" db="EMBL/GenBank/DDBJ databases">
        <authorList>
            <person name="Sun Q."/>
            <person name="Ohkuma M."/>
        </authorList>
    </citation>
    <scope>NUCLEOTIDE SEQUENCE</scope>
    <source>
        <strain evidence="3">JCM 3131</strain>
    </source>
</reference>
<protein>
    <recommendedName>
        <fullName evidence="2">TIR domain-containing protein</fullName>
    </recommendedName>
</protein>
<evidence type="ECO:0000313" key="3">
    <source>
        <dbReference type="EMBL" id="GGQ41270.1"/>
    </source>
</evidence>
<dbReference type="InterPro" id="IPR035897">
    <property type="entry name" value="Toll_tir_struct_dom_sf"/>
</dbReference>
<evidence type="ECO:0000256" key="1">
    <source>
        <dbReference type="SAM" id="MobiDB-lite"/>
    </source>
</evidence>
<gene>
    <name evidence="3" type="ORF">GCM10010145_06920</name>
</gene>
<dbReference type="GO" id="GO:0007165">
    <property type="term" value="P:signal transduction"/>
    <property type="evidence" value="ECO:0007669"/>
    <property type="project" value="InterPro"/>
</dbReference>
<reference evidence="3" key="1">
    <citation type="journal article" date="2014" name="Int. J. Syst. Evol. Microbiol.">
        <title>Complete genome sequence of Corynebacterium casei LMG S-19264T (=DSM 44701T), isolated from a smear-ripened cheese.</title>
        <authorList>
            <consortium name="US DOE Joint Genome Institute (JGI-PGF)"/>
            <person name="Walter F."/>
            <person name="Albersmeier A."/>
            <person name="Kalinowski J."/>
            <person name="Ruckert C."/>
        </authorList>
    </citation>
    <scope>NUCLEOTIDE SEQUENCE</scope>
    <source>
        <strain evidence="3">JCM 3131</strain>
    </source>
</reference>
<dbReference type="InterPro" id="IPR047603">
    <property type="entry name" value="FxsC_N"/>
</dbReference>
<dbReference type="AlphaFoldDB" id="A0A918B9K6"/>
<dbReference type="SUPFAM" id="SSF52200">
    <property type="entry name" value="Toll/Interleukin receptor TIR domain"/>
    <property type="match status" value="1"/>
</dbReference>
<evidence type="ECO:0000259" key="2">
    <source>
        <dbReference type="Pfam" id="PF13676"/>
    </source>
</evidence>
<dbReference type="InterPro" id="IPR000157">
    <property type="entry name" value="TIR_dom"/>
</dbReference>
<evidence type="ECO:0000313" key="4">
    <source>
        <dbReference type="Proteomes" id="UP000620156"/>
    </source>
</evidence>
<name>A0A918B9K6_9ACTN</name>
<proteinExistence type="predicted"/>
<dbReference type="NCBIfam" id="TIGR04276">
    <property type="entry name" value="FxsC_Cterm"/>
    <property type="match status" value="1"/>
</dbReference>
<dbReference type="Gene3D" id="3.40.50.10140">
    <property type="entry name" value="Toll/interleukin-1 receptor homology (TIR) domain"/>
    <property type="match status" value="1"/>
</dbReference>
<comment type="caution">
    <text evidence="3">The sequence shown here is derived from an EMBL/GenBank/DDBJ whole genome shotgun (WGS) entry which is preliminary data.</text>
</comment>
<feature type="domain" description="TIR" evidence="2">
    <location>
        <begin position="19"/>
        <end position="133"/>
    </location>
</feature>
<accession>A0A918B9K6</accession>
<dbReference type="EMBL" id="BMQK01000001">
    <property type="protein sequence ID" value="GGQ41270.1"/>
    <property type="molecule type" value="Genomic_DNA"/>
</dbReference>
<organism evidence="3 4">
    <name type="scientific">Streptomyces ruber</name>
    <dbReference type="NCBI Taxonomy" id="83378"/>
    <lineage>
        <taxon>Bacteria</taxon>
        <taxon>Bacillati</taxon>
        <taxon>Actinomycetota</taxon>
        <taxon>Actinomycetes</taxon>
        <taxon>Kitasatosporales</taxon>
        <taxon>Streptomycetaceae</taxon>
        <taxon>Streptomyces</taxon>
    </lineage>
</organism>
<dbReference type="NCBIfam" id="NF040588">
    <property type="entry name" value="FxsC_Nterm"/>
    <property type="match status" value="1"/>
</dbReference>
<dbReference type="Pfam" id="PF13676">
    <property type="entry name" value="TIR_2"/>
    <property type="match status" value="1"/>
</dbReference>
<keyword evidence="4" id="KW-1185">Reference proteome</keyword>
<dbReference type="InterPro" id="IPR026367">
    <property type="entry name" value="FxsC_C"/>
</dbReference>
<feature type="region of interest" description="Disordered" evidence="1">
    <location>
        <begin position="216"/>
        <end position="238"/>
    </location>
</feature>